<reference evidence="2 3" key="1">
    <citation type="submission" date="2023-06" db="EMBL/GenBank/DDBJ databases">
        <title>Black Yeasts Isolated from many extreme environments.</title>
        <authorList>
            <person name="Coleine C."/>
            <person name="Stajich J.E."/>
            <person name="Selbmann L."/>
        </authorList>
    </citation>
    <scope>NUCLEOTIDE SEQUENCE [LARGE SCALE GENOMIC DNA]</scope>
    <source>
        <strain evidence="2 3">CCFEE 5887</strain>
    </source>
</reference>
<sequence length="189" mass="20688">MDESQSGKSPAYEPDQPSYEEERQRTRTRTSGSLGTPTVHRRSSETNPQDNRQRSPVTFESENLDILDDFAFEDDTEPWSDRRSTSRSPQSAGRRSPEKQDKDKGKARGKERVAMSSGPGGGGGGTSQSGTSEEPSHRERIAQLPTPMYPGKDQKGQEAKPKARREAISAQAQAPALAAIDQGWSRGSL</sequence>
<feature type="compositionally biased region" description="Basic and acidic residues" evidence="1">
    <location>
        <begin position="95"/>
        <end position="113"/>
    </location>
</feature>
<feature type="region of interest" description="Disordered" evidence="1">
    <location>
        <begin position="1"/>
        <end position="189"/>
    </location>
</feature>
<evidence type="ECO:0000313" key="3">
    <source>
        <dbReference type="Proteomes" id="UP001345827"/>
    </source>
</evidence>
<dbReference type="Proteomes" id="UP001345827">
    <property type="component" value="Unassembled WGS sequence"/>
</dbReference>
<keyword evidence="3" id="KW-1185">Reference proteome</keyword>
<evidence type="ECO:0000256" key="1">
    <source>
        <dbReference type="SAM" id="MobiDB-lite"/>
    </source>
</evidence>
<evidence type="ECO:0000313" key="2">
    <source>
        <dbReference type="EMBL" id="KAK5543677.1"/>
    </source>
</evidence>
<feature type="compositionally biased region" description="Polar residues" evidence="1">
    <location>
        <begin position="45"/>
        <end position="61"/>
    </location>
</feature>
<gene>
    <name evidence="2" type="ORF">LTR25_001291</name>
</gene>
<dbReference type="EMBL" id="JAXLQG010000002">
    <property type="protein sequence ID" value="KAK5543677.1"/>
    <property type="molecule type" value="Genomic_DNA"/>
</dbReference>
<feature type="compositionally biased region" description="Gly residues" evidence="1">
    <location>
        <begin position="118"/>
        <end position="127"/>
    </location>
</feature>
<comment type="caution">
    <text evidence="2">The sequence shown here is derived from an EMBL/GenBank/DDBJ whole genome shotgun (WGS) entry which is preliminary data.</text>
</comment>
<name>A0AAV9QHW9_9PEZI</name>
<protein>
    <submittedName>
        <fullName evidence="2">Uncharacterized protein</fullName>
    </submittedName>
</protein>
<dbReference type="AlphaFoldDB" id="A0AAV9QHW9"/>
<feature type="compositionally biased region" description="Acidic residues" evidence="1">
    <location>
        <begin position="62"/>
        <end position="78"/>
    </location>
</feature>
<accession>A0AAV9QHW9</accession>
<organism evidence="2 3">
    <name type="scientific">Vermiconidia calcicola</name>
    <dbReference type="NCBI Taxonomy" id="1690605"/>
    <lineage>
        <taxon>Eukaryota</taxon>
        <taxon>Fungi</taxon>
        <taxon>Dikarya</taxon>
        <taxon>Ascomycota</taxon>
        <taxon>Pezizomycotina</taxon>
        <taxon>Dothideomycetes</taxon>
        <taxon>Dothideomycetidae</taxon>
        <taxon>Mycosphaerellales</taxon>
        <taxon>Extremaceae</taxon>
        <taxon>Vermiconidia</taxon>
    </lineage>
</organism>
<feature type="compositionally biased region" description="Low complexity" evidence="1">
    <location>
        <begin position="168"/>
        <end position="180"/>
    </location>
</feature>
<proteinExistence type="predicted"/>
<feature type="compositionally biased region" description="Basic and acidic residues" evidence="1">
    <location>
        <begin position="152"/>
        <end position="167"/>
    </location>
</feature>